<evidence type="ECO:0000259" key="1">
    <source>
        <dbReference type="Pfam" id="PF00534"/>
    </source>
</evidence>
<accession>A0A2G9YR54</accession>
<dbReference type="Pfam" id="PF00534">
    <property type="entry name" value="Glycos_transf_1"/>
    <property type="match status" value="1"/>
</dbReference>
<dbReference type="AlphaFoldDB" id="A0A2G9YR54"/>
<sequence length="394" mass="44667">MKIGIFSECYSPTINGVVISIETFRKQLEKKGHEFYIFAPGCRHFKDANPNVFRSPSISIPGRSFYPVALPFLASSLYAKAASLNLDLIHSQHIFSMGRLGLKIARKLDIPIIHTYHTLLTEYTYYVPLLANFAKKFVINMSVDYCNRCDQIVTPSKPMRKVLLAYGIKTPIEVIPTGIPLEKFARLDNRPLKTKWDIPERQKILLFVGRLAKEKNIHFLFDAFLKIIKEYPDVHLIMVGGGPEENNLKEQVKTLDLFKNITFTGYLPKEEVEKIFASADIFVFPSKTETQGIVVAEAMAAGTVPVAVDKMGPTDVISDKIDGFLVPENIDEFADKILRLLKDDNLRAVMSQKAMEKAKNFSDERTAEHLENLYVKVKNSYFAYLPFTNEVSEG</sequence>
<gene>
    <name evidence="3" type="ORF">COX39_01475</name>
</gene>
<comment type="caution">
    <text evidence="3">The sequence shown here is derived from an EMBL/GenBank/DDBJ whole genome shotgun (WGS) entry which is preliminary data.</text>
</comment>
<dbReference type="InterPro" id="IPR028098">
    <property type="entry name" value="Glyco_trans_4-like_N"/>
</dbReference>
<dbReference type="Pfam" id="PF13439">
    <property type="entry name" value="Glyco_transf_4"/>
    <property type="match status" value="1"/>
</dbReference>
<proteinExistence type="predicted"/>
<reference evidence="3 4" key="1">
    <citation type="submission" date="2017-09" db="EMBL/GenBank/DDBJ databases">
        <title>Depth-based differentiation of microbial function through sediment-hosted aquifers and enrichment of novel symbionts in the deep terrestrial subsurface.</title>
        <authorList>
            <person name="Probst A.J."/>
            <person name="Ladd B."/>
            <person name="Jarett J.K."/>
            <person name="Geller-Mcgrath D.E."/>
            <person name="Sieber C.M."/>
            <person name="Emerson J.B."/>
            <person name="Anantharaman K."/>
            <person name="Thomas B.C."/>
            <person name="Malmstrom R."/>
            <person name="Stieglmeier M."/>
            <person name="Klingl A."/>
            <person name="Woyke T."/>
            <person name="Ryan C.M."/>
            <person name="Banfield J.F."/>
        </authorList>
    </citation>
    <scope>NUCLEOTIDE SEQUENCE [LARGE SCALE GENOMIC DNA]</scope>
    <source>
        <strain evidence="3">CG23_combo_of_CG06-09_8_20_14_all_40_13</strain>
    </source>
</reference>
<evidence type="ECO:0000313" key="4">
    <source>
        <dbReference type="Proteomes" id="UP000231567"/>
    </source>
</evidence>
<evidence type="ECO:0000313" key="3">
    <source>
        <dbReference type="EMBL" id="PIP21714.1"/>
    </source>
</evidence>
<feature type="domain" description="Glycosyl transferase family 1" evidence="1">
    <location>
        <begin position="192"/>
        <end position="355"/>
    </location>
</feature>
<keyword evidence="3" id="KW-0808">Transferase</keyword>
<dbReference type="CDD" id="cd03817">
    <property type="entry name" value="GT4_UGDG-like"/>
    <property type="match status" value="1"/>
</dbReference>
<dbReference type="InterPro" id="IPR050194">
    <property type="entry name" value="Glycosyltransferase_grp1"/>
</dbReference>
<dbReference type="GO" id="GO:0016757">
    <property type="term" value="F:glycosyltransferase activity"/>
    <property type="evidence" value="ECO:0007669"/>
    <property type="project" value="InterPro"/>
</dbReference>
<dbReference type="Proteomes" id="UP000231567">
    <property type="component" value="Unassembled WGS sequence"/>
</dbReference>
<dbReference type="EMBL" id="PCRM01000024">
    <property type="protein sequence ID" value="PIP21714.1"/>
    <property type="molecule type" value="Genomic_DNA"/>
</dbReference>
<dbReference type="PANTHER" id="PTHR45947">
    <property type="entry name" value="SULFOQUINOVOSYL TRANSFERASE SQD2"/>
    <property type="match status" value="1"/>
</dbReference>
<dbReference type="Gene3D" id="3.40.50.2000">
    <property type="entry name" value="Glycogen Phosphorylase B"/>
    <property type="match status" value="2"/>
</dbReference>
<protein>
    <submittedName>
        <fullName evidence="3">Glycosyl transferase family 1</fullName>
    </submittedName>
</protein>
<organism evidence="3 4">
    <name type="scientific">Candidatus Nealsonbacteria bacterium CG23_combo_of_CG06-09_8_20_14_all_40_13</name>
    <dbReference type="NCBI Taxonomy" id="1974724"/>
    <lineage>
        <taxon>Bacteria</taxon>
        <taxon>Candidatus Nealsoniibacteriota</taxon>
    </lineage>
</organism>
<name>A0A2G9YR54_9BACT</name>
<evidence type="ECO:0000259" key="2">
    <source>
        <dbReference type="Pfam" id="PF13439"/>
    </source>
</evidence>
<feature type="domain" description="Glycosyltransferase subfamily 4-like N-terminal" evidence="2">
    <location>
        <begin position="14"/>
        <end position="182"/>
    </location>
</feature>
<dbReference type="SUPFAM" id="SSF53756">
    <property type="entry name" value="UDP-Glycosyltransferase/glycogen phosphorylase"/>
    <property type="match status" value="1"/>
</dbReference>
<dbReference type="InterPro" id="IPR001296">
    <property type="entry name" value="Glyco_trans_1"/>
</dbReference>
<dbReference type="PANTHER" id="PTHR45947:SF3">
    <property type="entry name" value="SULFOQUINOVOSYL TRANSFERASE SQD2"/>
    <property type="match status" value="1"/>
</dbReference>